<keyword evidence="2" id="KW-1185">Reference proteome</keyword>
<name>A0A0A0M9I4_9GAMM</name>
<dbReference type="EMBL" id="AVBH01000060">
    <property type="protein sequence ID" value="KGO98652.1"/>
    <property type="molecule type" value="Genomic_DNA"/>
</dbReference>
<protein>
    <submittedName>
        <fullName evidence="1">Uncharacterized protein</fullName>
    </submittedName>
</protein>
<comment type="caution">
    <text evidence="1">The sequence shown here is derived from an EMBL/GenBank/DDBJ whole genome shotgun (WGS) entry which is preliminary data.</text>
</comment>
<dbReference type="AlphaFoldDB" id="A0A0A0M9I4"/>
<proteinExistence type="predicted"/>
<evidence type="ECO:0000313" key="2">
    <source>
        <dbReference type="Proteomes" id="UP000030003"/>
    </source>
</evidence>
<reference evidence="1 2" key="1">
    <citation type="submission" date="2013-08" db="EMBL/GenBank/DDBJ databases">
        <title>Genomic analysis of Lysobacter defluvii.</title>
        <authorList>
            <person name="Wang Q."/>
            <person name="Wang G."/>
        </authorList>
    </citation>
    <scope>NUCLEOTIDE SEQUENCE [LARGE SCALE GENOMIC DNA]</scope>
    <source>
        <strain evidence="1 2">IMMIB APB-9</strain>
    </source>
</reference>
<gene>
    <name evidence="1" type="ORF">N791_00715</name>
</gene>
<sequence>MQTKPSRDAAQAFAPKVEAFLDSLPLRREKFEVRANRCAGSEGEQRDDIYTVWVGTRAVAPADDAARILDEVHDRWRDDGWQITRWRRLENGGINLGARDPEGNDWVLDSGFEAGPGTYVVGFFNTPCMRDPSGAVDFGPITARADLVR</sequence>
<dbReference type="OrthoDB" id="5974258at2"/>
<dbReference type="RefSeq" id="WP_027070594.1">
    <property type="nucleotide sequence ID" value="NZ_AVBH01000060.1"/>
</dbReference>
<dbReference type="eggNOG" id="ENOG50300IV">
    <property type="taxonomic scope" value="Bacteria"/>
</dbReference>
<organism evidence="1 2">
    <name type="scientific">Lysobacter defluvii IMMIB APB-9 = DSM 18482</name>
    <dbReference type="NCBI Taxonomy" id="1385515"/>
    <lineage>
        <taxon>Bacteria</taxon>
        <taxon>Pseudomonadati</taxon>
        <taxon>Pseudomonadota</taxon>
        <taxon>Gammaproteobacteria</taxon>
        <taxon>Lysobacterales</taxon>
        <taxon>Lysobacteraceae</taxon>
        <taxon>Novilysobacter</taxon>
    </lineage>
</organism>
<accession>A0A0A0M9I4</accession>
<dbReference type="STRING" id="1385515.GCA_000423325_01900"/>
<dbReference type="Proteomes" id="UP000030003">
    <property type="component" value="Unassembled WGS sequence"/>
</dbReference>
<evidence type="ECO:0000313" key="1">
    <source>
        <dbReference type="EMBL" id="KGO98652.1"/>
    </source>
</evidence>